<name>A0A3S3RVB9_9ACAR</name>
<evidence type="ECO:0000256" key="3">
    <source>
        <dbReference type="SAM" id="MobiDB-lite"/>
    </source>
</evidence>
<dbReference type="STRING" id="1965070.A0A3S3RVB9"/>
<feature type="coiled-coil region" evidence="2">
    <location>
        <begin position="453"/>
        <end position="561"/>
    </location>
</feature>
<feature type="domain" description="PPIase FKBP-type" evidence="4">
    <location>
        <begin position="132"/>
        <end position="228"/>
    </location>
</feature>
<dbReference type="EMBL" id="NCKU01004909">
    <property type="protein sequence ID" value="RWS05269.1"/>
    <property type="molecule type" value="Genomic_DNA"/>
</dbReference>
<dbReference type="AlphaFoldDB" id="A0A3S3RVB9"/>
<organism evidence="5 7">
    <name type="scientific">Dinothrombium tinctorium</name>
    <dbReference type="NCBI Taxonomy" id="1965070"/>
    <lineage>
        <taxon>Eukaryota</taxon>
        <taxon>Metazoa</taxon>
        <taxon>Ecdysozoa</taxon>
        <taxon>Arthropoda</taxon>
        <taxon>Chelicerata</taxon>
        <taxon>Arachnida</taxon>
        <taxon>Acari</taxon>
        <taxon>Acariformes</taxon>
        <taxon>Trombidiformes</taxon>
        <taxon>Prostigmata</taxon>
        <taxon>Anystina</taxon>
        <taxon>Parasitengona</taxon>
        <taxon>Trombidioidea</taxon>
        <taxon>Trombidiidae</taxon>
        <taxon>Dinothrombium</taxon>
    </lineage>
</organism>
<dbReference type="Pfam" id="PF23649">
    <property type="entry name" value="FKBP15"/>
    <property type="match status" value="1"/>
</dbReference>
<dbReference type="OrthoDB" id="5842926at2759"/>
<evidence type="ECO:0000313" key="6">
    <source>
        <dbReference type="EMBL" id="RWS05325.1"/>
    </source>
</evidence>
<feature type="region of interest" description="Disordered" evidence="3">
    <location>
        <begin position="710"/>
        <end position="735"/>
    </location>
</feature>
<evidence type="ECO:0000313" key="7">
    <source>
        <dbReference type="Proteomes" id="UP000285301"/>
    </source>
</evidence>
<dbReference type="EMBL" id="NCKU01004876">
    <property type="protein sequence ID" value="RWS05325.1"/>
    <property type="molecule type" value="Genomic_DNA"/>
</dbReference>
<protein>
    <recommendedName>
        <fullName evidence="1">peptidylprolyl isomerase</fullName>
        <ecNumber evidence="1">5.2.1.8</ecNumber>
    </recommendedName>
</protein>
<sequence length="735" mass="82938">MSFIGDDDEGDEFDFSQIKRISGQYKAVGCVGCALVTSNVQNFKIVLYTGKQQYIAYSTVNYESTVTIQPNNYCSFYDDNLVNWSLLFKDHITLAEFAKKIAFCKVQSLTKLQIVCQDIKVDSSDGMKVEANDALELKYKAWTVEDKDKLGTMFDNSESSENRKPFRIKLSNKGNKWQEMLIGMRVGTQRFCLVPLEFKDEFAGIIEKAILYESTLLVAFEFELIRIKPRDAKDLTPRHRVETISSVGSDEVGKDLHHVEPESKIENEETIAVSRSSSKSDIMSRVAKVGTQIMLPPRSKSIDEGDSNEQIEENIKVKPLPKPRQNSFTSTSIANVETNVENRSMENSVSTLPPPNTMITVTQQKIDKFSYPPYLMNPMPVIDPSVVNKLASEVQTSNSEMRLNLSKISDKVESLCNKMDDFKNSASIFNSASSLGMDSTLLLASIHRIVTENNSLKSEIEEKNLKIDRLNEKMCELASQKLKSASKDEEKFDEIEIEKKKLEDELKKTISLLEALKHEKYSIERQLEDVQKENALLLKEKEKLTKNIEELKARIDTIKTNSVEVAISDREIENKIKKIMNVLYRHVSSVFDSIDEDMLKKEEVIKLLANSIRSVTLQALENKSENSSPQPSPFHIVEKVNQNGQKENVRAAVNNEEEQLENKANCGGSSATDKVEAEAANSAKEVNELESGQTESVIAANSEVVNEILKWKPTPPSPPVFNVSDDDDEDDKWLT</sequence>
<feature type="compositionally biased region" description="Acidic residues" evidence="3">
    <location>
        <begin position="724"/>
        <end position="735"/>
    </location>
</feature>
<dbReference type="InterPro" id="IPR046357">
    <property type="entry name" value="PPIase_dom_sf"/>
</dbReference>
<keyword evidence="1" id="KW-0413">Isomerase</keyword>
<gene>
    <name evidence="6" type="ORF">B4U79_16329</name>
    <name evidence="5" type="ORF">B4U79_16334</name>
</gene>
<feature type="region of interest" description="Disordered" evidence="3">
    <location>
        <begin position="658"/>
        <end position="695"/>
    </location>
</feature>
<dbReference type="Gene3D" id="3.10.50.40">
    <property type="match status" value="1"/>
</dbReference>
<keyword evidence="7" id="KW-1185">Reference proteome</keyword>
<dbReference type="Proteomes" id="UP000285301">
    <property type="component" value="Unassembled WGS sequence"/>
</dbReference>
<dbReference type="PANTHER" id="PTHR44927">
    <property type="entry name" value="FK506-BINDING PROTEIN 15"/>
    <property type="match status" value="1"/>
</dbReference>
<dbReference type="InterPro" id="IPR056598">
    <property type="entry name" value="FKBP-15_dom"/>
</dbReference>
<evidence type="ECO:0000256" key="1">
    <source>
        <dbReference type="PROSITE-ProRule" id="PRU00277"/>
    </source>
</evidence>
<reference evidence="5" key="2">
    <citation type="submission" date="2018-11" db="EMBL/GenBank/DDBJ databases">
        <title>Trombidioid mite genomics.</title>
        <authorList>
            <person name="Dong X."/>
        </authorList>
    </citation>
    <scope>NUCLEOTIDE SEQUENCE</scope>
    <source>
        <strain evidence="5">UoL-WK</strain>
    </source>
</reference>
<comment type="catalytic activity">
    <reaction evidence="1">
        <text>[protein]-peptidylproline (omega=180) = [protein]-peptidylproline (omega=0)</text>
        <dbReference type="Rhea" id="RHEA:16237"/>
        <dbReference type="Rhea" id="RHEA-COMP:10747"/>
        <dbReference type="Rhea" id="RHEA-COMP:10748"/>
        <dbReference type="ChEBI" id="CHEBI:83833"/>
        <dbReference type="ChEBI" id="CHEBI:83834"/>
        <dbReference type="EC" id="5.2.1.8"/>
    </reaction>
</comment>
<evidence type="ECO:0000259" key="4">
    <source>
        <dbReference type="PROSITE" id="PS50059"/>
    </source>
</evidence>
<dbReference type="SUPFAM" id="SSF54534">
    <property type="entry name" value="FKBP-like"/>
    <property type="match status" value="1"/>
</dbReference>
<reference evidence="5 7" key="1">
    <citation type="journal article" date="2018" name="Gigascience">
        <title>Genomes of trombidid mites reveal novel predicted allergens and laterally-transferred genes associated with secondary metabolism.</title>
        <authorList>
            <person name="Dong X."/>
            <person name="Chaisiri K."/>
            <person name="Xia D."/>
            <person name="Armstrong S.D."/>
            <person name="Fang Y."/>
            <person name="Donnelly M.J."/>
            <person name="Kadowaki T."/>
            <person name="McGarry J.W."/>
            <person name="Darby A.C."/>
            <person name="Makepeace B.L."/>
        </authorList>
    </citation>
    <scope>NUCLEOTIDE SEQUENCE [LARGE SCALE GENOMIC DNA]</scope>
    <source>
        <strain evidence="5">UoL-WK</strain>
    </source>
</reference>
<dbReference type="GO" id="GO:0003755">
    <property type="term" value="F:peptidyl-prolyl cis-trans isomerase activity"/>
    <property type="evidence" value="ECO:0007669"/>
    <property type="project" value="UniProtKB-KW"/>
</dbReference>
<dbReference type="PANTHER" id="PTHR44927:SF1">
    <property type="entry name" value="FK506-BINDING PROTEIN 15"/>
    <property type="match status" value="1"/>
</dbReference>
<keyword evidence="1" id="KW-0697">Rotamase</keyword>
<dbReference type="PROSITE" id="PS50059">
    <property type="entry name" value="FKBP_PPIASE"/>
    <property type="match status" value="1"/>
</dbReference>
<comment type="caution">
    <text evidence="5">The sequence shown here is derived from an EMBL/GenBank/DDBJ whole genome shotgun (WGS) entry which is preliminary data.</text>
</comment>
<evidence type="ECO:0000256" key="2">
    <source>
        <dbReference type="SAM" id="Coils"/>
    </source>
</evidence>
<dbReference type="EC" id="5.2.1.8" evidence="1"/>
<accession>A0A3S3RVB9</accession>
<keyword evidence="2" id="KW-0175">Coiled coil</keyword>
<evidence type="ECO:0000313" key="5">
    <source>
        <dbReference type="EMBL" id="RWS05269.1"/>
    </source>
</evidence>
<dbReference type="InterPro" id="IPR001179">
    <property type="entry name" value="PPIase_FKBP_dom"/>
</dbReference>
<proteinExistence type="predicted"/>